<dbReference type="Proteomes" id="UP000183750">
    <property type="component" value="Unassembled WGS sequence"/>
</dbReference>
<keyword evidence="1" id="KW-0732">Signal</keyword>
<gene>
    <name evidence="2" type="ORF">SAMN04489807_0817</name>
</gene>
<dbReference type="EMBL" id="FNSQ01000005">
    <property type="protein sequence ID" value="SEB45401.1"/>
    <property type="molecule type" value="Genomic_DNA"/>
</dbReference>
<evidence type="ECO:0000256" key="1">
    <source>
        <dbReference type="SAM" id="SignalP"/>
    </source>
</evidence>
<evidence type="ECO:0000313" key="2">
    <source>
        <dbReference type="EMBL" id="SEB45401.1"/>
    </source>
</evidence>
<proteinExistence type="predicted"/>
<evidence type="ECO:0000313" key="3">
    <source>
        <dbReference type="Proteomes" id="UP000183750"/>
    </source>
</evidence>
<reference evidence="3" key="1">
    <citation type="submission" date="2016-10" db="EMBL/GenBank/DDBJ databases">
        <authorList>
            <person name="Varghese N."/>
            <person name="Submissions S."/>
        </authorList>
    </citation>
    <scope>NUCLEOTIDE SEQUENCE [LARGE SCALE GENOMIC DNA]</scope>
    <source>
        <strain evidence="3">DSM 16089</strain>
    </source>
</reference>
<organism evidence="2 3">
    <name type="scientific">Microbacterium hydrocarbonoxydans</name>
    <dbReference type="NCBI Taxonomy" id="273678"/>
    <lineage>
        <taxon>Bacteria</taxon>
        <taxon>Bacillati</taxon>
        <taxon>Actinomycetota</taxon>
        <taxon>Actinomycetes</taxon>
        <taxon>Micrococcales</taxon>
        <taxon>Microbacteriaceae</taxon>
        <taxon>Microbacterium</taxon>
    </lineage>
</organism>
<dbReference type="AlphaFoldDB" id="A0A1H4JGN8"/>
<feature type="chain" id="PRO_5038455854" description="DUF732 domain-containing protein" evidence="1">
    <location>
        <begin position="29"/>
        <end position="117"/>
    </location>
</feature>
<name>A0A1H4JGN8_9MICO</name>
<dbReference type="PROSITE" id="PS51257">
    <property type="entry name" value="PROKAR_LIPOPROTEIN"/>
    <property type="match status" value="1"/>
</dbReference>
<accession>A0A1H4JGN8</accession>
<protein>
    <recommendedName>
        <fullName evidence="4">DUF732 domain-containing protein</fullName>
    </recommendedName>
</protein>
<feature type="signal peptide" evidence="1">
    <location>
        <begin position="1"/>
        <end position="28"/>
    </location>
</feature>
<dbReference type="OrthoDB" id="5075101at2"/>
<sequence length="117" mass="12077">MKLNDRNLRTPSRLLMALPIAALAFSLAACGGAAVERPSAEEVSDGLQKVLEDQGMGDALTEPVILCLSEALVDSKVSNESLDAIAKGDSSAQTDEDEGALVQKTITDAAADCATAE</sequence>
<keyword evidence="3" id="KW-1185">Reference proteome</keyword>
<dbReference type="RefSeq" id="WP_060927995.1">
    <property type="nucleotide sequence ID" value="NZ_FNSQ01000005.1"/>
</dbReference>
<evidence type="ECO:0008006" key="4">
    <source>
        <dbReference type="Google" id="ProtNLM"/>
    </source>
</evidence>